<evidence type="ECO:0000256" key="5">
    <source>
        <dbReference type="SAM" id="MobiDB-lite"/>
    </source>
</evidence>
<dbReference type="EMBL" id="JBBWUH010000008">
    <property type="protein sequence ID" value="KAK8159453.1"/>
    <property type="molecule type" value="Genomic_DNA"/>
</dbReference>
<dbReference type="PANTHER" id="PTHR47936:SF1">
    <property type="entry name" value="PENTATRICOPEPTIDE REPEAT-CONTAINING PROTEIN GUN1, CHLOROPLASTIC"/>
    <property type="match status" value="1"/>
</dbReference>
<dbReference type="Pfam" id="PF23276">
    <property type="entry name" value="TPR_24"/>
    <property type="match status" value="1"/>
</dbReference>
<comment type="caution">
    <text evidence="7">The sequence shown here is derived from an EMBL/GenBank/DDBJ whole genome shotgun (WGS) entry which is preliminary data.</text>
</comment>
<protein>
    <recommendedName>
        <fullName evidence="6">Pentatricopeptide repeat-containing protein-mitochondrial domain-containing protein</fullName>
    </recommendedName>
</protein>
<keyword evidence="2" id="KW-0677">Repeat</keyword>
<reference evidence="7 8" key="1">
    <citation type="journal article" date="2022" name="G3 (Bethesda)">
        <title>Enemy or ally: a genomic approach to elucidate the lifestyle of Phyllosticta citrichinaensis.</title>
        <authorList>
            <person name="Buijs V.A."/>
            <person name="Groenewald J.Z."/>
            <person name="Haridas S."/>
            <person name="LaButti K.M."/>
            <person name="Lipzen A."/>
            <person name="Martin F.M."/>
            <person name="Barry K."/>
            <person name="Grigoriev I.V."/>
            <person name="Crous P.W."/>
            <person name="Seidl M.F."/>
        </authorList>
    </citation>
    <scope>NUCLEOTIDE SEQUENCE [LARGE SCALE GENOMIC DNA]</scope>
    <source>
        <strain evidence="7 8">CBS 129764</strain>
    </source>
</reference>
<evidence type="ECO:0000256" key="3">
    <source>
        <dbReference type="ARBA" id="ARBA00044493"/>
    </source>
</evidence>
<dbReference type="Proteomes" id="UP001456524">
    <property type="component" value="Unassembled WGS sequence"/>
</dbReference>
<feature type="compositionally biased region" description="Polar residues" evidence="5">
    <location>
        <begin position="55"/>
        <end position="71"/>
    </location>
</feature>
<evidence type="ECO:0000313" key="7">
    <source>
        <dbReference type="EMBL" id="KAK8159453.1"/>
    </source>
</evidence>
<gene>
    <name evidence="7" type="ORF">IWX90DRAFT_300812</name>
</gene>
<evidence type="ECO:0000313" key="8">
    <source>
        <dbReference type="Proteomes" id="UP001456524"/>
    </source>
</evidence>
<accession>A0ABR1XKY4</accession>
<feature type="domain" description="Pentatricopeptide repeat-containing protein-mitochondrial" evidence="6">
    <location>
        <begin position="295"/>
        <end position="425"/>
    </location>
</feature>
<feature type="region of interest" description="Disordered" evidence="5">
    <location>
        <begin position="27"/>
        <end position="80"/>
    </location>
</feature>
<evidence type="ECO:0000256" key="4">
    <source>
        <dbReference type="ARBA" id="ARBA00044511"/>
    </source>
</evidence>
<dbReference type="InterPro" id="IPR002885">
    <property type="entry name" value="PPR_rpt"/>
</dbReference>
<organism evidence="7 8">
    <name type="scientific">Phyllosticta citrichinensis</name>
    <dbReference type="NCBI Taxonomy" id="1130410"/>
    <lineage>
        <taxon>Eukaryota</taxon>
        <taxon>Fungi</taxon>
        <taxon>Dikarya</taxon>
        <taxon>Ascomycota</taxon>
        <taxon>Pezizomycotina</taxon>
        <taxon>Dothideomycetes</taxon>
        <taxon>Dothideomycetes incertae sedis</taxon>
        <taxon>Botryosphaeriales</taxon>
        <taxon>Phyllostictaceae</taxon>
        <taxon>Phyllosticta</taxon>
    </lineage>
</organism>
<dbReference type="PANTHER" id="PTHR47936">
    <property type="entry name" value="PPR_LONG DOMAIN-CONTAINING PROTEIN"/>
    <property type="match status" value="1"/>
</dbReference>
<evidence type="ECO:0000256" key="2">
    <source>
        <dbReference type="ARBA" id="ARBA00022737"/>
    </source>
</evidence>
<dbReference type="InterPro" id="IPR057027">
    <property type="entry name" value="TPR_mt"/>
</dbReference>
<evidence type="ECO:0000256" key="1">
    <source>
        <dbReference type="ARBA" id="ARBA00006192"/>
    </source>
</evidence>
<feature type="compositionally biased region" description="Low complexity" evidence="5">
    <location>
        <begin position="29"/>
        <end position="45"/>
    </location>
</feature>
<comment type="similarity">
    <text evidence="1">Belongs to the CCM1 family.</text>
</comment>
<sequence length="568" mass="64113">MSSTALILETVRHSLCLSLANASLRTPKASSTASLRRATLTTSRRQPSAPCIQRAHQSSAAKANVAEPTNDTETKKGPSTLRNSLRRAAERGEVEKAHHILSELLCVKRRNKPDLQEYSAAILINCDAKLGSAGAVASLLKEIAQIGLEPNSEICHNVLQVLAVHPDYLLREAILEYMRQKWITIKEEGRHDVVVGSLRDRQFEMALEQIESMAADGIELQPWLYNMAIHMLCDAEEADEAFRIVRERVDSGNDAVSKMVYYRLLDLASDVQNHEVTSYIWTRQVSQGYLIPSAGMCDNVLATAARHGDAELASDVFRLIGDRKQILTQYQYEMLVDTYVQARDIEKAASVLCIMHENGFAADEYSTRRLFRWARVEIDRSMSLFRTLRRLVRDDRKVPLALVHVAMEASLYQKDVELAIEQYKALNSVCPGGPATETFNLLLRHLHGRKDLAMYLVAEMVERGIKADHLTHDRLLLICLVEDDYEDAFVQYLEMRKRGFSPRGGTFGAMAKRCAAAGDERAWQVLSMMADCGIDERNIRVVETWLKKYWGTKLTQSDFTKKKPALKP</sequence>
<dbReference type="InterPro" id="IPR011990">
    <property type="entry name" value="TPR-like_helical_dom_sf"/>
</dbReference>
<proteinExistence type="inferred from homology"/>
<evidence type="ECO:0000259" key="6">
    <source>
        <dbReference type="Pfam" id="PF23276"/>
    </source>
</evidence>
<keyword evidence="8" id="KW-1185">Reference proteome</keyword>
<name>A0ABR1XKY4_9PEZI</name>
<dbReference type="NCBIfam" id="TIGR00756">
    <property type="entry name" value="PPR"/>
    <property type="match status" value="1"/>
</dbReference>
<dbReference type="Pfam" id="PF13812">
    <property type="entry name" value="PPR_3"/>
    <property type="match status" value="1"/>
</dbReference>
<comment type="function">
    <text evidence="3">Regulates mitochondrial small subunit maturation by controlling 15S rRNA 5'-end processing. Localizes to the 5' precursor of the 15S rRNA in a position that is subsequently occupied by mS47 in the mature yeast mtSSU. Uses structure and sequence-specific RNA recognition, binding to a single-stranded region of the precursor and specifically recognizing bases -6 to -1. The exchange of Ccm1 for mS47 is coupled to the irreversible removal of precursor rRNA that is accompanied by conformational changes of the mitoribosomal proteins uS5m and mS26. These conformational changes signal completion of 5'-end rRNA processing through protection of the mature 5'-end of the 15S rRNA and stabilization of mS47. The removal of the 5' precursor together with the dissociation of Ccm1 may be catalyzed by the 5'-3' exoribonuclease Pet127. Involved in the specific removal of group I introns in mitochondrial encoded transcripts.</text>
</comment>
<dbReference type="Gene3D" id="1.25.40.10">
    <property type="entry name" value="Tetratricopeptide repeat domain"/>
    <property type="match status" value="3"/>
</dbReference>
<comment type="subunit">
    <text evidence="4">Binds to mitochondrial small subunit 15S rRNA.</text>
</comment>